<dbReference type="PANTHER" id="PTHR43155">
    <property type="entry name" value="CYCLIC DI-GMP PHOSPHODIESTERASE PA4108-RELATED"/>
    <property type="match status" value="1"/>
</dbReference>
<dbReference type="PANTHER" id="PTHR43155:SF2">
    <property type="entry name" value="CYCLIC DI-GMP PHOSPHODIESTERASE PA4108"/>
    <property type="match status" value="1"/>
</dbReference>
<dbReference type="Proteomes" id="UP000236311">
    <property type="component" value="Unassembled WGS sequence"/>
</dbReference>
<dbReference type="SUPFAM" id="SSF109604">
    <property type="entry name" value="HD-domain/PDEase-like"/>
    <property type="match status" value="1"/>
</dbReference>
<evidence type="ECO:0000313" key="2">
    <source>
        <dbReference type="Proteomes" id="UP000236311"/>
    </source>
</evidence>
<dbReference type="AlphaFoldDB" id="A0A2K4ZJC2"/>
<keyword evidence="2" id="KW-1185">Reference proteome</keyword>
<dbReference type="OrthoDB" id="1656042at2"/>
<dbReference type="Gene3D" id="1.10.3210.10">
    <property type="entry name" value="Hypothetical protein af1432"/>
    <property type="match status" value="1"/>
</dbReference>
<sequence>MQPYQEEYIANLKEIAKLSASEKSGSRSFCVPYEEVLSDKKHLEQIVARNMELLREKLFPLLDHLFEAEPETLRELEDFAGILFDGRTERDVGLFCQIRRALLSKARQAGNRNDMIRQLYWLGMGYNSICTRLVGLDWLYIEKYMVRMRLCFMEAAAYLKYFEEIEDSDTKGYIIRSRANVALGQFKSSGEKIRLVNYTLRILQDKGYREKAPELPWDRYLYMTHQQMAASISRNKENAMSPQDIVDIMESVYIVYEKQFEEARSRGENPPAKSSFSYDSINYYCGLDTLDGLLEKMELLIDTAQADDFSGDGIYRMISLPAFYCNFLQDHPEKIPARTEYIDRLYEQALDYVEHFPQASENEQLFFHVRQLMSTFVETDSSIPYGDFVEKLLMRFLPEDYIHSYIVGKAAAELCRIIMEEESGFFDDIESIRQIENPGKKLDAVLEYATNGSLLHDIGKISFTSLYAQSARQWFEEEYEMAHLHTLVGEKNLAVRPSTRRYAPIALGHHSWYDGSHGYPDSYVRLECPSRQMVDVIGLADWLDNVTDANHLYTGVQLTFEEAFKTAVSLEGKRFSPLLTARLRDNRVVRRLERIYREERREAYHSVFLSHSP</sequence>
<dbReference type="RefSeq" id="WP_103240597.1">
    <property type="nucleotide sequence ID" value="NZ_JANJZD010000017.1"/>
</dbReference>
<organism evidence="1 2">
    <name type="scientific">Acetatifactor muris</name>
    <dbReference type="NCBI Taxonomy" id="879566"/>
    <lineage>
        <taxon>Bacteria</taxon>
        <taxon>Bacillati</taxon>
        <taxon>Bacillota</taxon>
        <taxon>Clostridia</taxon>
        <taxon>Lachnospirales</taxon>
        <taxon>Lachnospiraceae</taxon>
        <taxon>Acetatifactor</taxon>
    </lineage>
</organism>
<accession>A0A2K4ZJC2</accession>
<evidence type="ECO:0008006" key="3">
    <source>
        <dbReference type="Google" id="ProtNLM"/>
    </source>
</evidence>
<proteinExistence type="predicted"/>
<name>A0A2K4ZJC2_9FIRM</name>
<gene>
    <name evidence="1" type="ORF">AMURIS_03300</name>
</gene>
<dbReference type="EMBL" id="OFSM01000017">
    <property type="protein sequence ID" value="SOY30569.1"/>
    <property type="molecule type" value="Genomic_DNA"/>
</dbReference>
<reference evidence="1 2" key="1">
    <citation type="submission" date="2018-01" db="EMBL/GenBank/DDBJ databases">
        <authorList>
            <person name="Gaut B.S."/>
            <person name="Morton B.R."/>
            <person name="Clegg M.T."/>
            <person name="Duvall M.R."/>
        </authorList>
    </citation>
    <scope>NUCLEOTIDE SEQUENCE [LARGE SCALE GENOMIC DNA]</scope>
    <source>
        <strain evidence="1">GP69</strain>
    </source>
</reference>
<protein>
    <recommendedName>
        <fullName evidence="3">HD-GYP domain-containing protein</fullName>
    </recommendedName>
</protein>
<evidence type="ECO:0000313" key="1">
    <source>
        <dbReference type="EMBL" id="SOY30569.1"/>
    </source>
</evidence>